<evidence type="ECO:0000313" key="4">
    <source>
        <dbReference type="EMBL" id="KRH92002.1"/>
    </source>
</evidence>
<protein>
    <submittedName>
        <fullName evidence="4">Structural maintenance of chromosome protein 2</fullName>
    </submittedName>
</protein>
<accession>A0A0R0LR80</accession>
<feature type="coiled-coil region" evidence="1">
    <location>
        <begin position="32"/>
        <end position="66"/>
    </location>
</feature>
<evidence type="ECO:0000256" key="1">
    <source>
        <dbReference type="SAM" id="Coils"/>
    </source>
</evidence>
<dbReference type="SUPFAM" id="SSF52540">
    <property type="entry name" value="P-loop containing nucleoside triphosphate hydrolases"/>
    <property type="match status" value="2"/>
</dbReference>
<evidence type="ECO:0000259" key="3">
    <source>
        <dbReference type="Pfam" id="PF02463"/>
    </source>
</evidence>
<reference evidence="4 5" key="1">
    <citation type="submission" date="2015-07" db="EMBL/GenBank/DDBJ databases">
        <title>The genome of Pseudoloma neurophilia, a relevant intracellular parasite of the zebrafish.</title>
        <authorList>
            <person name="Ndikumana S."/>
            <person name="Pelin A."/>
            <person name="Sanders J."/>
            <person name="Corradi N."/>
        </authorList>
    </citation>
    <scope>NUCLEOTIDE SEQUENCE [LARGE SCALE GENOMIC DNA]</scope>
    <source>
        <strain evidence="4 5">MK1</strain>
    </source>
</reference>
<feature type="domain" description="RecF/RecN/SMC N-terminal" evidence="3">
    <location>
        <begin position="186"/>
        <end position="244"/>
    </location>
</feature>
<name>A0A0R0LR80_9MICR</name>
<dbReference type="AlphaFoldDB" id="A0A0R0LR80"/>
<dbReference type="VEuPathDB" id="MicrosporidiaDB:M153_150000003"/>
<dbReference type="EMBL" id="LGUB01001311">
    <property type="protein sequence ID" value="KRH92002.1"/>
    <property type="molecule type" value="Genomic_DNA"/>
</dbReference>
<dbReference type="InterPro" id="IPR027417">
    <property type="entry name" value="P-loop_NTPase"/>
</dbReference>
<feature type="region of interest" description="Disordered" evidence="2">
    <location>
        <begin position="151"/>
        <end position="181"/>
    </location>
</feature>
<keyword evidence="5" id="KW-1185">Reference proteome</keyword>
<feature type="non-terminal residue" evidence="4">
    <location>
        <position position="251"/>
    </location>
</feature>
<keyword evidence="1" id="KW-0175">Coiled coil</keyword>
<dbReference type="Pfam" id="PF02463">
    <property type="entry name" value="SMC_N"/>
    <property type="match status" value="1"/>
</dbReference>
<feature type="region of interest" description="Disordered" evidence="2">
    <location>
        <begin position="1"/>
        <end position="23"/>
    </location>
</feature>
<dbReference type="Gene3D" id="3.40.50.300">
    <property type="entry name" value="P-loop containing nucleotide triphosphate hydrolases"/>
    <property type="match status" value="1"/>
</dbReference>
<dbReference type="Proteomes" id="UP000051530">
    <property type="component" value="Unassembled WGS sequence"/>
</dbReference>
<comment type="caution">
    <text evidence="4">The sequence shown here is derived from an EMBL/GenBank/DDBJ whole genome shotgun (WGS) entry which is preliminary data.</text>
</comment>
<feature type="non-terminal residue" evidence="4">
    <location>
        <position position="1"/>
    </location>
</feature>
<evidence type="ECO:0000256" key="2">
    <source>
        <dbReference type="SAM" id="MobiDB-lite"/>
    </source>
</evidence>
<dbReference type="OrthoDB" id="10255539at2759"/>
<feature type="compositionally biased region" description="Basic and acidic residues" evidence="2">
    <location>
        <begin position="158"/>
        <end position="175"/>
    </location>
</feature>
<gene>
    <name evidence="4" type="ORF">M153_150000003</name>
</gene>
<proteinExistence type="predicted"/>
<sequence>KDSIQKINEQIQSTNNNETGQTEQRQHIIEVYEKNEQDLQLLFSRIEQLEKDKLVLNKNLNFLEKELTTKMDSLINFINKNVKNNWFINNIRLQLSKIGDLLITDSNNNPISINELSGGQKSLMAVSVMFTAVQYYDLHNIRISGDEIQASKTGEGTTSKDEKCWDTPLSEEKNTDTASMATHRESQGGVLCLFDEIDAALDPNQTERIASFLKTRGCQTLVISLKEGFYEQAERVYEIYRQGTGAKAQRV</sequence>
<dbReference type="PANTHER" id="PTHR43977">
    <property type="entry name" value="STRUCTURAL MAINTENANCE OF CHROMOSOMES PROTEIN 3"/>
    <property type="match status" value="1"/>
</dbReference>
<organism evidence="4 5">
    <name type="scientific">Pseudoloma neurophilia</name>
    <dbReference type="NCBI Taxonomy" id="146866"/>
    <lineage>
        <taxon>Eukaryota</taxon>
        <taxon>Fungi</taxon>
        <taxon>Fungi incertae sedis</taxon>
        <taxon>Microsporidia</taxon>
        <taxon>Pseudoloma</taxon>
    </lineage>
</organism>
<dbReference type="InterPro" id="IPR003395">
    <property type="entry name" value="RecF/RecN/SMC_N"/>
</dbReference>
<evidence type="ECO:0000313" key="5">
    <source>
        <dbReference type="Proteomes" id="UP000051530"/>
    </source>
</evidence>